<reference evidence="2 3" key="1">
    <citation type="submission" date="2018-08" db="EMBL/GenBank/DDBJ databases">
        <title>Aphanomyces genome sequencing and annotation.</title>
        <authorList>
            <person name="Minardi D."/>
            <person name="Oidtmann B."/>
            <person name="Van Der Giezen M."/>
            <person name="Studholme D.J."/>
        </authorList>
    </citation>
    <scope>NUCLEOTIDE SEQUENCE [LARGE SCALE GENOMIC DNA]</scope>
    <source>
        <strain evidence="2 3">NJM0002</strain>
    </source>
</reference>
<proteinExistence type="predicted"/>
<name>A0A3R6VQ91_9STRA</name>
<organism evidence="2 3">
    <name type="scientific">Aphanomyces invadans</name>
    <dbReference type="NCBI Taxonomy" id="157072"/>
    <lineage>
        <taxon>Eukaryota</taxon>
        <taxon>Sar</taxon>
        <taxon>Stramenopiles</taxon>
        <taxon>Oomycota</taxon>
        <taxon>Saprolegniomycetes</taxon>
        <taxon>Saprolegniales</taxon>
        <taxon>Verrucalvaceae</taxon>
        <taxon>Aphanomyces</taxon>
    </lineage>
</organism>
<feature type="compositionally biased region" description="Polar residues" evidence="1">
    <location>
        <begin position="311"/>
        <end position="326"/>
    </location>
</feature>
<sequence>MLDWSDVTHEPASPDEEAMPTLTFDIDEDTIKLLNDPVSMHSMDAGDAGSISMQDSILKGSLQPTRVDPSSGTSWRLMMELAQQCPQPGGIELRYVFYNTVFTLWWDHSSSLLSTRNYHTYDDSHHLHPVVLFEMSSLQHGQLGHATLHVTNLASSVAVVWIPVTWTHPTLDPIQSLPLRIQHTNDKTLAITTVTSTKLLPATSIIRTQVTSMHMLDTQVNEWQVFFKFIMEVGVELHPNTTTVEFDTTLRQYVSYQASPTVALTSERLAFLAQFDEYVVISPALLESMQDRGVTIQVYRHVGQLKVRIQNSGVPGPQRQTPSTPAEQVDNHDDEVEKISILKLLVKNLTDLDASLTERHLEENSDFTSILAQHESATSRAKDADSNDATIVTSMSALPSPTVEVHAATCLALDVAQEYESCTLVHVDTLPMSKDEETDDGQSTWDNGDFDVNALEIYGSHRSDSGEDLPSATPPQSPTTLKHEDHKDAFTMEPNSTPDGNSDARDSDAFHTRDTIYSVVSEALDNSDHQGGQPQFIRNLDRSVTAYMSPPSAAMYASTSNAPPGVLRTDLFSSRRWTGLGDDIEPCIRLPHAFRFTNRMDGDQPKPTARALFDSETERIAKIMCGNLQQWLDHDSSSDDDDS</sequence>
<evidence type="ECO:0000313" key="3">
    <source>
        <dbReference type="Proteomes" id="UP000285060"/>
    </source>
</evidence>
<feature type="region of interest" description="Disordered" evidence="1">
    <location>
        <begin position="460"/>
        <end position="508"/>
    </location>
</feature>
<accession>A0A3R6VQ91</accession>
<evidence type="ECO:0000256" key="1">
    <source>
        <dbReference type="SAM" id="MobiDB-lite"/>
    </source>
</evidence>
<dbReference type="VEuPathDB" id="FungiDB:H310_03364"/>
<dbReference type="Proteomes" id="UP000285060">
    <property type="component" value="Unassembled WGS sequence"/>
</dbReference>
<feature type="region of interest" description="Disordered" evidence="1">
    <location>
        <begin position="311"/>
        <end position="332"/>
    </location>
</feature>
<dbReference type="EMBL" id="QUSY01000138">
    <property type="protein sequence ID" value="RHY32427.1"/>
    <property type="molecule type" value="Genomic_DNA"/>
</dbReference>
<dbReference type="AlphaFoldDB" id="A0A3R6VQ91"/>
<keyword evidence="3" id="KW-1185">Reference proteome</keyword>
<gene>
    <name evidence="2" type="ORF">DYB32_002585</name>
</gene>
<comment type="caution">
    <text evidence="2">The sequence shown here is derived from an EMBL/GenBank/DDBJ whole genome shotgun (WGS) entry which is preliminary data.</text>
</comment>
<feature type="compositionally biased region" description="Basic and acidic residues" evidence="1">
    <location>
        <begin position="481"/>
        <end position="490"/>
    </location>
</feature>
<protein>
    <submittedName>
        <fullName evidence="2">Uncharacterized protein</fullName>
    </submittedName>
</protein>
<evidence type="ECO:0000313" key="2">
    <source>
        <dbReference type="EMBL" id="RHY32427.1"/>
    </source>
</evidence>